<dbReference type="InterPro" id="IPR017438">
    <property type="entry name" value="ATP-NAD_kinase_N"/>
</dbReference>
<organism evidence="2 3">
    <name type="scientific">Sphingomonas ginsenosidivorax</name>
    <dbReference type="NCBI Taxonomy" id="862135"/>
    <lineage>
        <taxon>Bacteria</taxon>
        <taxon>Pseudomonadati</taxon>
        <taxon>Pseudomonadota</taxon>
        <taxon>Alphaproteobacteria</taxon>
        <taxon>Sphingomonadales</taxon>
        <taxon>Sphingomonadaceae</taxon>
        <taxon>Sphingomonas</taxon>
    </lineage>
</organism>
<name>A0A5C6U9R5_9SPHN</name>
<dbReference type="Proteomes" id="UP000321250">
    <property type="component" value="Unassembled WGS sequence"/>
</dbReference>
<accession>A0A5C6U9R5</accession>
<dbReference type="OrthoDB" id="7209949at2"/>
<dbReference type="EMBL" id="VOQR01000001">
    <property type="protein sequence ID" value="TXC69717.1"/>
    <property type="molecule type" value="Genomic_DNA"/>
</dbReference>
<comment type="caution">
    <text evidence="2">The sequence shown here is derived from an EMBL/GenBank/DDBJ whole genome shotgun (WGS) entry which is preliminary data.</text>
</comment>
<dbReference type="SUPFAM" id="SSF111331">
    <property type="entry name" value="NAD kinase/diacylglycerol kinase-like"/>
    <property type="match status" value="1"/>
</dbReference>
<evidence type="ECO:0000259" key="1">
    <source>
        <dbReference type="PROSITE" id="PS50146"/>
    </source>
</evidence>
<dbReference type="AlphaFoldDB" id="A0A5C6U9R5"/>
<dbReference type="InterPro" id="IPR016064">
    <property type="entry name" value="NAD/diacylglycerol_kinase_sf"/>
</dbReference>
<evidence type="ECO:0000313" key="3">
    <source>
        <dbReference type="Proteomes" id="UP000321250"/>
    </source>
</evidence>
<dbReference type="RefSeq" id="WP_147079234.1">
    <property type="nucleotide sequence ID" value="NZ_VOQR01000001.1"/>
</dbReference>
<sequence>MRNAVSNFQAFQIAALAQPARTPAADVGEARSAASRIRTGIICNPKSHRNRSSVEATRPFVSGTVLAATPRTQAELADVLTDFARLNIELLVIDGGDGTIRDVLTCGATIWKDEWPKVAIVPSGKTNALALDLGLPDDWSLGRALTAARDGHIVARSPIEVAREGGAPLRGFLFGAGAFVSATALAQRTHHAGAFKGVAVGLATGWGILQTLAGRASSAWRRGERMRVLYPATAGAGANTDTDRARYILLASTLVRMPVGVRPFGRPREGMKTLLVDAPPRMLAIGAPLVVGGASPAWLDRAGYHRIDTPSFGLHIDADFIIDGEVYPGGDLTVSQAAPIRFVVP</sequence>
<keyword evidence="3" id="KW-1185">Reference proteome</keyword>
<gene>
    <name evidence="2" type="ORF">FSB78_01120</name>
</gene>
<dbReference type="Pfam" id="PF00781">
    <property type="entry name" value="DAGK_cat"/>
    <property type="match status" value="1"/>
</dbReference>
<dbReference type="PROSITE" id="PS50146">
    <property type="entry name" value="DAGK"/>
    <property type="match status" value="1"/>
</dbReference>
<dbReference type="GO" id="GO:0016301">
    <property type="term" value="F:kinase activity"/>
    <property type="evidence" value="ECO:0007669"/>
    <property type="project" value="InterPro"/>
</dbReference>
<dbReference type="Gene3D" id="3.40.50.10330">
    <property type="entry name" value="Probable inorganic polyphosphate/atp-NAD kinase, domain 1"/>
    <property type="match status" value="1"/>
</dbReference>
<dbReference type="InterPro" id="IPR001206">
    <property type="entry name" value="Diacylglycerol_kinase_cat_dom"/>
</dbReference>
<protein>
    <recommendedName>
        <fullName evidence="1">DAGKc domain-containing protein</fullName>
    </recommendedName>
</protein>
<feature type="domain" description="DAGKc" evidence="1">
    <location>
        <begin position="34"/>
        <end position="168"/>
    </location>
</feature>
<reference evidence="2 3" key="1">
    <citation type="journal article" date="2013" name="Antonie Van Leeuwenhoek">
        <title>Sphingomonas ginsenosidivorax sp. nov., with the ability to transform ginsenosides.</title>
        <authorList>
            <person name="Jin X.F."/>
            <person name="Kim J.K."/>
            <person name="Liu Q.M."/>
            <person name="Kang M.S."/>
            <person name="He D."/>
            <person name="Jin F.X."/>
            <person name="Kim S.C."/>
            <person name="Im W.T."/>
        </authorList>
    </citation>
    <scope>NUCLEOTIDE SEQUENCE [LARGE SCALE GENOMIC DNA]</scope>
    <source>
        <strain evidence="2 3">KHI67</strain>
    </source>
</reference>
<evidence type="ECO:0000313" key="2">
    <source>
        <dbReference type="EMBL" id="TXC69717.1"/>
    </source>
</evidence>
<proteinExistence type="predicted"/>